<comment type="caution">
    <text evidence="1">The sequence shown here is derived from an EMBL/GenBank/DDBJ whole genome shotgun (WGS) entry which is preliminary data.</text>
</comment>
<proteinExistence type="predicted"/>
<dbReference type="EMBL" id="JABBWG010000011">
    <property type="protein sequence ID" value="KAG1818423.1"/>
    <property type="molecule type" value="Genomic_DNA"/>
</dbReference>
<sequence>MVVCSSSRVQKPPSTTDSAMVYWVRMSLESLSSSSPAQSATLKFHQIDIYLLRGETEPSDVNAVDFIVASAREKVAKLEKRIEDLSIADDVDDAALEASWLQTGFHPTKDRSGGWRMRMHSLLSHICSSLLSRRTIWISALSFGLKNIYQHTTTFSLSPRIRKVSSSRFIASAGTYANLVKQAKSKQNITDKMEAAGLVEKVETPRPLRFHFEGIRKLPPIIAFDEVAFSYSGNPEDYLYK</sequence>
<dbReference type="Proteomes" id="UP000807769">
    <property type="component" value="Unassembled WGS sequence"/>
</dbReference>
<evidence type="ECO:0000313" key="1">
    <source>
        <dbReference type="EMBL" id="KAG1818423.1"/>
    </source>
</evidence>
<gene>
    <name evidence="1" type="ORF">BJ212DRAFT_1479441</name>
</gene>
<evidence type="ECO:0000313" key="2">
    <source>
        <dbReference type="Proteomes" id="UP000807769"/>
    </source>
</evidence>
<name>A0A9P7ED84_9AGAM</name>
<dbReference type="AlphaFoldDB" id="A0A9P7ED84"/>
<accession>A0A9P7ED84</accession>
<protein>
    <submittedName>
        <fullName evidence="1">Uncharacterized protein</fullName>
    </submittedName>
</protein>
<dbReference type="GeneID" id="64633895"/>
<keyword evidence="2" id="KW-1185">Reference proteome</keyword>
<dbReference type="OrthoDB" id="3194780at2759"/>
<organism evidence="1 2">
    <name type="scientific">Suillus subaureus</name>
    <dbReference type="NCBI Taxonomy" id="48587"/>
    <lineage>
        <taxon>Eukaryota</taxon>
        <taxon>Fungi</taxon>
        <taxon>Dikarya</taxon>
        <taxon>Basidiomycota</taxon>
        <taxon>Agaricomycotina</taxon>
        <taxon>Agaricomycetes</taxon>
        <taxon>Agaricomycetidae</taxon>
        <taxon>Boletales</taxon>
        <taxon>Suillineae</taxon>
        <taxon>Suillaceae</taxon>
        <taxon>Suillus</taxon>
    </lineage>
</organism>
<dbReference type="RefSeq" id="XP_041194295.1">
    <property type="nucleotide sequence ID" value="XM_041339879.1"/>
</dbReference>
<reference evidence="1" key="1">
    <citation type="journal article" date="2020" name="New Phytol.">
        <title>Comparative genomics reveals dynamic genome evolution in host specialist ectomycorrhizal fungi.</title>
        <authorList>
            <person name="Lofgren L.A."/>
            <person name="Nguyen N.H."/>
            <person name="Vilgalys R."/>
            <person name="Ruytinx J."/>
            <person name="Liao H.L."/>
            <person name="Branco S."/>
            <person name="Kuo A."/>
            <person name="LaButti K."/>
            <person name="Lipzen A."/>
            <person name="Andreopoulos W."/>
            <person name="Pangilinan J."/>
            <person name="Riley R."/>
            <person name="Hundley H."/>
            <person name="Na H."/>
            <person name="Barry K."/>
            <person name="Grigoriev I.V."/>
            <person name="Stajich J.E."/>
            <person name="Kennedy P.G."/>
        </authorList>
    </citation>
    <scope>NUCLEOTIDE SEQUENCE</scope>
    <source>
        <strain evidence="1">MN1</strain>
    </source>
</reference>